<keyword evidence="2 3" id="KW-0378">Hydrolase</keyword>
<evidence type="ECO:0000313" key="6">
    <source>
        <dbReference type="Proteomes" id="UP000567179"/>
    </source>
</evidence>
<dbReference type="EMBL" id="JAACJJ010000015">
    <property type="protein sequence ID" value="KAF5325382.1"/>
    <property type="molecule type" value="Genomic_DNA"/>
</dbReference>
<dbReference type="Gene3D" id="3.40.50.1820">
    <property type="entry name" value="alpha/beta hydrolase"/>
    <property type="match status" value="1"/>
</dbReference>
<protein>
    <recommendedName>
        <fullName evidence="3">Carboxylic ester hydrolase</fullName>
        <ecNumber evidence="3">3.1.1.-</ecNumber>
    </recommendedName>
</protein>
<sequence>MTGLSEDCLSVDIYRPAGISPDAKLPVVVWAFGGGFLVGAASQYDGSNLVARSVARGTPIIYVSHNYRLGLLGLPQGQEADDRKILNLALKDHLTALEWVQANIASFGGDKSKVTVFGQSSGAQIISALMFNSPLHKLSRAAILQSGSSNSLTSLRASQWESSWQAFVSGVPSCNAIATSGKTLDCLSKANTTELFAAVNLTLEKALTFGLTIDGPDGLLPDLPSTLLSEGHFAKMPFITGTNLDEGTVPDKQSRLPA</sequence>
<dbReference type="InterPro" id="IPR019826">
    <property type="entry name" value="Carboxylesterase_B_AS"/>
</dbReference>
<evidence type="ECO:0000256" key="3">
    <source>
        <dbReference type="RuleBase" id="RU361235"/>
    </source>
</evidence>
<dbReference type="InterPro" id="IPR050309">
    <property type="entry name" value="Type-B_Carboxylest/Lipase"/>
</dbReference>
<dbReference type="SUPFAM" id="SSF53474">
    <property type="entry name" value="alpha/beta-Hydrolases"/>
    <property type="match status" value="1"/>
</dbReference>
<dbReference type="OrthoDB" id="408631at2759"/>
<name>A0A8H5BL70_9AGAR</name>
<evidence type="ECO:0000256" key="1">
    <source>
        <dbReference type="ARBA" id="ARBA00005964"/>
    </source>
</evidence>
<dbReference type="EC" id="3.1.1.-" evidence="3"/>
<comment type="caution">
    <text evidence="5">The sequence shown here is derived from an EMBL/GenBank/DDBJ whole genome shotgun (WGS) entry which is preliminary data.</text>
</comment>
<dbReference type="PANTHER" id="PTHR11559">
    <property type="entry name" value="CARBOXYLESTERASE"/>
    <property type="match status" value="1"/>
</dbReference>
<dbReference type="InterPro" id="IPR002018">
    <property type="entry name" value="CarbesteraseB"/>
</dbReference>
<evidence type="ECO:0000313" key="5">
    <source>
        <dbReference type="EMBL" id="KAF5325382.1"/>
    </source>
</evidence>
<dbReference type="Pfam" id="PF00135">
    <property type="entry name" value="COesterase"/>
    <property type="match status" value="1"/>
</dbReference>
<evidence type="ECO:0000259" key="4">
    <source>
        <dbReference type="Pfam" id="PF00135"/>
    </source>
</evidence>
<dbReference type="Proteomes" id="UP000567179">
    <property type="component" value="Unassembled WGS sequence"/>
</dbReference>
<evidence type="ECO:0000256" key="2">
    <source>
        <dbReference type="ARBA" id="ARBA00022801"/>
    </source>
</evidence>
<comment type="similarity">
    <text evidence="1 3">Belongs to the type-B carboxylesterase/lipase family.</text>
</comment>
<keyword evidence="6" id="KW-1185">Reference proteome</keyword>
<dbReference type="AlphaFoldDB" id="A0A8H5BL70"/>
<accession>A0A8H5BL70</accession>
<feature type="domain" description="Carboxylesterase type B" evidence="4">
    <location>
        <begin position="4"/>
        <end position="249"/>
    </location>
</feature>
<gene>
    <name evidence="5" type="ORF">D9619_009950</name>
</gene>
<dbReference type="InterPro" id="IPR029058">
    <property type="entry name" value="AB_hydrolase_fold"/>
</dbReference>
<organism evidence="5 6">
    <name type="scientific">Psilocybe cf. subviscida</name>
    <dbReference type="NCBI Taxonomy" id="2480587"/>
    <lineage>
        <taxon>Eukaryota</taxon>
        <taxon>Fungi</taxon>
        <taxon>Dikarya</taxon>
        <taxon>Basidiomycota</taxon>
        <taxon>Agaricomycotina</taxon>
        <taxon>Agaricomycetes</taxon>
        <taxon>Agaricomycetidae</taxon>
        <taxon>Agaricales</taxon>
        <taxon>Agaricineae</taxon>
        <taxon>Strophariaceae</taxon>
        <taxon>Psilocybe</taxon>
    </lineage>
</organism>
<proteinExistence type="inferred from homology"/>
<dbReference type="GO" id="GO:0016787">
    <property type="term" value="F:hydrolase activity"/>
    <property type="evidence" value="ECO:0007669"/>
    <property type="project" value="UniProtKB-KW"/>
</dbReference>
<dbReference type="PROSITE" id="PS00122">
    <property type="entry name" value="CARBOXYLESTERASE_B_1"/>
    <property type="match status" value="1"/>
</dbReference>
<reference evidence="5 6" key="1">
    <citation type="journal article" date="2020" name="ISME J.">
        <title>Uncovering the hidden diversity of litter-decomposition mechanisms in mushroom-forming fungi.</title>
        <authorList>
            <person name="Floudas D."/>
            <person name="Bentzer J."/>
            <person name="Ahren D."/>
            <person name="Johansson T."/>
            <person name="Persson P."/>
            <person name="Tunlid A."/>
        </authorList>
    </citation>
    <scope>NUCLEOTIDE SEQUENCE [LARGE SCALE GENOMIC DNA]</scope>
    <source>
        <strain evidence="5 6">CBS 101986</strain>
    </source>
</reference>